<evidence type="ECO:0000256" key="1">
    <source>
        <dbReference type="SAM" id="MobiDB-lite"/>
    </source>
</evidence>
<feature type="compositionally biased region" description="Polar residues" evidence="1">
    <location>
        <begin position="17"/>
        <end position="28"/>
    </location>
</feature>
<dbReference type="EMBL" id="JAUEPO010000006">
    <property type="protein sequence ID" value="KAK3319994.1"/>
    <property type="molecule type" value="Genomic_DNA"/>
</dbReference>
<proteinExistence type="predicted"/>
<evidence type="ECO:0000313" key="2">
    <source>
        <dbReference type="EMBL" id="KAK3319994.1"/>
    </source>
</evidence>
<comment type="caution">
    <text evidence="2">The sequence shown here is derived from an EMBL/GenBank/DDBJ whole genome shotgun (WGS) entry which is preliminary data.</text>
</comment>
<feature type="compositionally biased region" description="Polar residues" evidence="1">
    <location>
        <begin position="80"/>
        <end position="94"/>
    </location>
</feature>
<name>A0AAE0I804_9PEZI</name>
<gene>
    <name evidence="2" type="ORF">B0T19DRAFT_276701</name>
</gene>
<feature type="region of interest" description="Disordered" evidence="1">
    <location>
        <begin position="62"/>
        <end position="101"/>
    </location>
</feature>
<reference evidence="2" key="1">
    <citation type="journal article" date="2023" name="Mol. Phylogenet. Evol.">
        <title>Genome-scale phylogeny and comparative genomics of the fungal order Sordariales.</title>
        <authorList>
            <person name="Hensen N."/>
            <person name="Bonometti L."/>
            <person name="Westerberg I."/>
            <person name="Brannstrom I.O."/>
            <person name="Guillou S."/>
            <person name="Cros-Aarteil S."/>
            <person name="Calhoun S."/>
            <person name="Haridas S."/>
            <person name="Kuo A."/>
            <person name="Mondo S."/>
            <person name="Pangilinan J."/>
            <person name="Riley R."/>
            <person name="LaButti K."/>
            <person name="Andreopoulos B."/>
            <person name="Lipzen A."/>
            <person name="Chen C."/>
            <person name="Yan M."/>
            <person name="Daum C."/>
            <person name="Ng V."/>
            <person name="Clum A."/>
            <person name="Steindorff A."/>
            <person name="Ohm R.A."/>
            <person name="Martin F."/>
            <person name="Silar P."/>
            <person name="Natvig D.O."/>
            <person name="Lalanne C."/>
            <person name="Gautier V."/>
            <person name="Ament-Velasquez S.L."/>
            <person name="Kruys A."/>
            <person name="Hutchinson M.I."/>
            <person name="Powell A.J."/>
            <person name="Barry K."/>
            <person name="Miller A.N."/>
            <person name="Grigoriev I.V."/>
            <person name="Debuchy R."/>
            <person name="Gladieux P."/>
            <person name="Hiltunen Thoren M."/>
            <person name="Johannesson H."/>
        </authorList>
    </citation>
    <scope>NUCLEOTIDE SEQUENCE</scope>
    <source>
        <strain evidence="2">SMH4131-1</strain>
    </source>
</reference>
<feature type="compositionally biased region" description="Acidic residues" evidence="1">
    <location>
        <begin position="32"/>
        <end position="44"/>
    </location>
</feature>
<keyword evidence="3" id="KW-1185">Reference proteome</keyword>
<dbReference type="Proteomes" id="UP001286456">
    <property type="component" value="Unassembled WGS sequence"/>
</dbReference>
<dbReference type="AlphaFoldDB" id="A0AAE0I804"/>
<protein>
    <submittedName>
        <fullName evidence="2">Uncharacterized protein</fullName>
    </submittedName>
</protein>
<accession>A0AAE0I804</accession>
<feature type="region of interest" description="Disordered" evidence="1">
    <location>
        <begin position="1"/>
        <end position="49"/>
    </location>
</feature>
<evidence type="ECO:0000313" key="3">
    <source>
        <dbReference type="Proteomes" id="UP001286456"/>
    </source>
</evidence>
<sequence>MGNKPGYRATETEHDISSTVTELDTTWGSSDTESESESDSESDNEFSPSAYKFNLVALRSRSGVPPSRKRVAGKAKCEKSSPQIESGLSATEQPGINKRGEMNGVSKMLESIPSRKVGIDKTRHEKFFSNIKASMATGGHQYMETKGGLEATRKVRGSRYSPSKKAHIDRMADLFSITRPRTSGSHFLRVQQLPTASILPMYSSSSWRIRRYSVLTTHLSVTASWPDSVRPNLSNRDRTDPSPFLALSRHPRYRSPGCTGSRNKGLTLRKADALFAATQAYLGLRPWGVGER</sequence>
<feature type="region of interest" description="Disordered" evidence="1">
    <location>
        <begin position="232"/>
        <end position="261"/>
    </location>
</feature>
<organism evidence="2 3">
    <name type="scientific">Cercophora scortea</name>
    <dbReference type="NCBI Taxonomy" id="314031"/>
    <lineage>
        <taxon>Eukaryota</taxon>
        <taxon>Fungi</taxon>
        <taxon>Dikarya</taxon>
        <taxon>Ascomycota</taxon>
        <taxon>Pezizomycotina</taxon>
        <taxon>Sordariomycetes</taxon>
        <taxon>Sordariomycetidae</taxon>
        <taxon>Sordariales</taxon>
        <taxon>Lasiosphaeriaceae</taxon>
        <taxon>Cercophora</taxon>
    </lineage>
</organism>
<reference evidence="2" key="2">
    <citation type="submission" date="2023-06" db="EMBL/GenBank/DDBJ databases">
        <authorList>
            <consortium name="Lawrence Berkeley National Laboratory"/>
            <person name="Haridas S."/>
            <person name="Hensen N."/>
            <person name="Bonometti L."/>
            <person name="Westerberg I."/>
            <person name="Brannstrom I.O."/>
            <person name="Guillou S."/>
            <person name="Cros-Aarteil S."/>
            <person name="Calhoun S."/>
            <person name="Kuo A."/>
            <person name="Mondo S."/>
            <person name="Pangilinan J."/>
            <person name="Riley R."/>
            <person name="Labutti K."/>
            <person name="Andreopoulos B."/>
            <person name="Lipzen A."/>
            <person name="Chen C."/>
            <person name="Yanf M."/>
            <person name="Daum C."/>
            <person name="Ng V."/>
            <person name="Clum A."/>
            <person name="Steindorff A."/>
            <person name="Ohm R."/>
            <person name="Martin F."/>
            <person name="Silar P."/>
            <person name="Natvig D."/>
            <person name="Lalanne C."/>
            <person name="Gautier V."/>
            <person name="Ament-Velasquez S.L."/>
            <person name="Kruys A."/>
            <person name="Hutchinson M.I."/>
            <person name="Powell A.J."/>
            <person name="Barry K."/>
            <person name="Miller A.N."/>
            <person name="Grigoriev I.V."/>
            <person name="Debuchy R."/>
            <person name="Gladieux P."/>
            <person name="Thoren M.H."/>
            <person name="Johannesson H."/>
        </authorList>
    </citation>
    <scope>NUCLEOTIDE SEQUENCE</scope>
    <source>
        <strain evidence="2">SMH4131-1</strain>
    </source>
</reference>